<dbReference type="GO" id="GO:0016887">
    <property type="term" value="F:ATP hydrolysis activity"/>
    <property type="evidence" value="ECO:0007669"/>
    <property type="project" value="InterPro"/>
</dbReference>
<feature type="transmembrane region" description="Helical" evidence="9">
    <location>
        <begin position="277"/>
        <end position="302"/>
    </location>
</feature>
<keyword evidence="5" id="KW-0547">Nucleotide-binding</keyword>
<keyword evidence="4 9" id="KW-0812">Transmembrane</keyword>
<evidence type="ECO:0000256" key="4">
    <source>
        <dbReference type="ARBA" id="ARBA00022692"/>
    </source>
</evidence>
<evidence type="ECO:0000256" key="1">
    <source>
        <dbReference type="ARBA" id="ARBA00004651"/>
    </source>
</evidence>
<evidence type="ECO:0000259" key="11">
    <source>
        <dbReference type="PROSITE" id="PS50929"/>
    </source>
</evidence>
<dbReference type="EMBL" id="LRPX01000083">
    <property type="protein sequence ID" value="KXA13180.1"/>
    <property type="molecule type" value="Genomic_DNA"/>
</dbReference>
<evidence type="ECO:0000256" key="2">
    <source>
        <dbReference type="ARBA" id="ARBA00022448"/>
    </source>
</evidence>
<dbReference type="SUPFAM" id="SSF90123">
    <property type="entry name" value="ABC transporter transmembrane region"/>
    <property type="match status" value="1"/>
</dbReference>
<protein>
    <submittedName>
        <fullName evidence="12">ABC transporter, ATP-binding protein</fullName>
    </submittedName>
</protein>
<feature type="transmembrane region" description="Helical" evidence="9">
    <location>
        <begin position="58"/>
        <end position="84"/>
    </location>
</feature>
<dbReference type="GO" id="GO:0005524">
    <property type="term" value="F:ATP binding"/>
    <property type="evidence" value="ECO:0007669"/>
    <property type="project" value="UniProtKB-KW"/>
</dbReference>
<evidence type="ECO:0000256" key="3">
    <source>
        <dbReference type="ARBA" id="ARBA00022475"/>
    </source>
</evidence>
<proteinExistence type="predicted"/>
<name>A0A133NA68_9FUSO</name>
<keyword evidence="13" id="KW-1185">Reference proteome</keyword>
<keyword evidence="2" id="KW-0813">Transport</keyword>
<evidence type="ECO:0000259" key="10">
    <source>
        <dbReference type="PROSITE" id="PS50893"/>
    </source>
</evidence>
<evidence type="ECO:0000256" key="7">
    <source>
        <dbReference type="ARBA" id="ARBA00022989"/>
    </source>
</evidence>
<dbReference type="SMART" id="SM00382">
    <property type="entry name" value="AAA"/>
    <property type="match status" value="1"/>
</dbReference>
<gene>
    <name evidence="12" type="ORF">HMPREF3206_01638</name>
</gene>
<dbReference type="AlphaFoldDB" id="A0A133NA68"/>
<feature type="domain" description="ABC transmembrane type-1" evidence="11">
    <location>
        <begin position="21"/>
        <end position="297"/>
    </location>
</feature>
<sequence length="581" mass="67174">MKIYQKLKLYAGEKIGYAYCSIFLSFLASLFLLLPYWLLWGFLKELVLVQNIKNVRYYATWIVIFMMIYGIFYFLSLWCSHLLAFRLETNLRKEGIKHLLNASFSFFEKNSSGKIRKLIDDNASETHTIVAHLLPDLVGTALLPLGMVIIFFRIDIILGCSLLFMIGIGIWQLKDMMGEQEFMKTYMISLEKMNAEAVEYVRGMQVIKIFNTTIQSFKAFYDAILSYSNYALHYSMSCRRAYVWFQVLFHLFITFPLPIAILFMRHGANEKLVLIKIIFYVIFAGLLFLAFMRVMYVGMYHFQALEVISKLEALFDEMERNNVTYGKLEQANHFDLEFKKVSFCYEEQYVCKELSFQLKEKKTYALVGSSGGGKSTIAKLLSGFYSVQEGEILLGGKNIKEYSETFLSKHIAFVFQNSKLWKKTIFENVKMGREDASYEEVMKALEKAQCEDILNKFEERENTLIGAKGVYLSGGEIQRIAIARAILKNADIVILDEASAAADPENEYELQRAFSNLMKDKTVIMIAHRLSSIQNVDEILVIDQGSIIERGNHKELMANKSRYADLQKFFSEANDWRIVND</sequence>
<organism evidence="12 13">
    <name type="scientific">Fusobacterium equinum</name>
    <dbReference type="NCBI Taxonomy" id="134605"/>
    <lineage>
        <taxon>Bacteria</taxon>
        <taxon>Fusobacteriati</taxon>
        <taxon>Fusobacteriota</taxon>
        <taxon>Fusobacteriia</taxon>
        <taxon>Fusobacteriales</taxon>
        <taxon>Fusobacteriaceae</taxon>
        <taxon>Fusobacterium</taxon>
    </lineage>
</organism>
<dbReference type="Proteomes" id="UP000070617">
    <property type="component" value="Unassembled WGS sequence"/>
</dbReference>
<dbReference type="InterPro" id="IPR017871">
    <property type="entry name" value="ABC_transporter-like_CS"/>
</dbReference>
<comment type="caution">
    <text evidence="12">The sequence shown here is derived from an EMBL/GenBank/DDBJ whole genome shotgun (WGS) entry which is preliminary data.</text>
</comment>
<dbReference type="STRING" id="134605.HMPREF3206_01638"/>
<dbReference type="PANTHER" id="PTHR24221">
    <property type="entry name" value="ATP-BINDING CASSETTE SUB-FAMILY B"/>
    <property type="match status" value="1"/>
</dbReference>
<dbReference type="SUPFAM" id="SSF52540">
    <property type="entry name" value="P-loop containing nucleoside triphosphate hydrolases"/>
    <property type="match status" value="1"/>
</dbReference>
<dbReference type="FunFam" id="3.40.50.300:FF:000221">
    <property type="entry name" value="Multidrug ABC transporter ATP-binding protein"/>
    <property type="match status" value="1"/>
</dbReference>
<evidence type="ECO:0000313" key="13">
    <source>
        <dbReference type="Proteomes" id="UP000070617"/>
    </source>
</evidence>
<evidence type="ECO:0000256" key="8">
    <source>
        <dbReference type="ARBA" id="ARBA00023136"/>
    </source>
</evidence>
<feature type="transmembrane region" description="Helical" evidence="9">
    <location>
        <begin position="16"/>
        <end position="38"/>
    </location>
</feature>
<dbReference type="PROSITE" id="PS50929">
    <property type="entry name" value="ABC_TM1F"/>
    <property type="match status" value="1"/>
</dbReference>
<keyword evidence="3" id="KW-1003">Cell membrane</keyword>
<evidence type="ECO:0000256" key="6">
    <source>
        <dbReference type="ARBA" id="ARBA00022840"/>
    </source>
</evidence>
<dbReference type="InterPro" id="IPR011527">
    <property type="entry name" value="ABC1_TM_dom"/>
</dbReference>
<feature type="transmembrane region" description="Helical" evidence="9">
    <location>
        <begin position="150"/>
        <end position="173"/>
    </location>
</feature>
<dbReference type="PATRIC" id="fig|134605.3.peg.1617"/>
<evidence type="ECO:0000256" key="9">
    <source>
        <dbReference type="SAM" id="Phobius"/>
    </source>
</evidence>
<feature type="domain" description="ABC transporter" evidence="10">
    <location>
        <begin position="336"/>
        <end position="569"/>
    </location>
</feature>
<dbReference type="Pfam" id="PF00005">
    <property type="entry name" value="ABC_tran"/>
    <property type="match status" value="1"/>
</dbReference>
<keyword evidence="6 12" id="KW-0067">ATP-binding</keyword>
<dbReference type="InterPro" id="IPR027417">
    <property type="entry name" value="P-loop_NTPase"/>
</dbReference>
<keyword evidence="8 9" id="KW-0472">Membrane</keyword>
<dbReference type="PROSITE" id="PS50893">
    <property type="entry name" value="ABC_TRANSPORTER_2"/>
    <property type="match status" value="1"/>
</dbReference>
<evidence type="ECO:0000313" key="12">
    <source>
        <dbReference type="EMBL" id="KXA13180.1"/>
    </source>
</evidence>
<dbReference type="GO" id="GO:0005886">
    <property type="term" value="C:plasma membrane"/>
    <property type="evidence" value="ECO:0007669"/>
    <property type="project" value="UniProtKB-SubCell"/>
</dbReference>
<evidence type="ECO:0000256" key="5">
    <source>
        <dbReference type="ARBA" id="ARBA00022741"/>
    </source>
</evidence>
<reference evidence="13" key="1">
    <citation type="submission" date="2016-01" db="EMBL/GenBank/DDBJ databases">
        <authorList>
            <person name="Mitreva M."/>
            <person name="Pepin K.H."/>
            <person name="Mihindukulasuriya K.A."/>
            <person name="Fulton R."/>
            <person name="Fronick C."/>
            <person name="O'Laughlin M."/>
            <person name="Miner T."/>
            <person name="Herter B."/>
            <person name="Rosa B.A."/>
            <person name="Cordes M."/>
            <person name="Tomlinson C."/>
            <person name="Wollam A."/>
            <person name="Palsikar V.B."/>
            <person name="Mardis E.R."/>
            <person name="Wilson R.K."/>
        </authorList>
    </citation>
    <scope>NUCLEOTIDE SEQUENCE [LARGE SCALE GENOMIC DNA]</scope>
    <source>
        <strain evidence="13">CMW8396</strain>
    </source>
</reference>
<keyword evidence="7 9" id="KW-1133">Transmembrane helix</keyword>
<dbReference type="InterPro" id="IPR003439">
    <property type="entry name" value="ABC_transporter-like_ATP-bd"/>
</dbReference>
<dbReference type="PROSITE" id="PS00211">
    <property type="entry name" value="ABC_TRANSPORTER_1"/>
    <property type="match status" value="1"/>
</dbReference>
<dbReference type="InterPro" id="IPR039421">
    <property type="entry name" value="Type_1_exporter"/>
</dbReference>
<dbReference type="InterPro" id="IPR003593">
    <property type="entry name" value="AAA+_ATPase"/>
</dbReference>
<dbReference type="Gene3D" id="1.20.1560.10">
    <property type="entry name" value="ABC transporter type 1, transmembrane domain"/>
    <property type="match status" value="1"/>
</dbReference>
<dbReference type="Pfam" id="PF00664">
    <property type="entry name" value="ABC_membrane"/>
    <property type="match status" value="1"/>
</dbReference>
<comment type="subcellular location">
    <subcellularLocation>
        <location evidence="1">Cell membrane</location>
        <topology evidence="1">Multi-pass membrane protein</topology>
    </subcellularLocation>
</comment>
<dbReference type="InterPro" id="IPR036640">
    <property type="entry name" value="ABC1_TM_sf"/>
</dbReference>
<dbReference type="RefSeq" id="WP_060793904.1">
    <property type="nucleotide sequence ID" value="NZ_KQ956568.1"/>
</dbReference>
<accession>A0A133NA68</accession>
<dbReference type="GO" id="GO:0034040">
    <property type="term" value="F:ATPase-coupled lipid transmembrane transporter activity"/>
    <property type="evidence" value="ECO:0007669"/>
    <property type="project" value="TreeGrafter"/>
</dbReference>
<dbReference type="PANTHER" id="PTHR24221:SF397">
    <property type="entry name" value="ABC TRANSPORTER, ATP-BINDING TRANSMEMBRANE PROTEIN"/>
    <property type="match status" value="1"/>
</dbReference>
<dbReference type="Gene3D" id="3.40.50.300">
    <property type="entry name" value="P-loop containing nucleotide triphosphate hydrolases"/>
    <property type="match status" value="1"/>
</dbReference>
<dbReference type="GO" id="GO:0140359">
    <property type="term" value="F:ABC-type transporter activity"/>
    <property type="evidence" value="ECO:0007669"/>
    <property type="project" value="InterPro"/>
</dbReference>
<feature type="transmembrane region" description="Helical" evidence="9">
    <location>
        <begin position="242"/>
        <end position="265"/>
    </location>
</feature>